<evidence type="ECO:0000256" key="2">
    <source>
        <dbReference type="ARBA" id="ARBA00022980"/>
    </source>
</evidence>
<dbReference type="EMBL" id="JACEFO010002272">
    <property type="protein sequence ID" value="KAF8669174.1"/>
    <property type="molecule type" value="Genomic_DNA"/>
</dbReference>
<keyword evidence="6" id="KW-1185">Reference proteome</keyword>
<dbReference type="InterPro" id="IPR034704">
    <property type="entry name" value="Ribosomal_bL28/bL31-like_sf"/>
</dbReference>
<dbReference type="PANTHER" id="PTHR13528">
    <property type="entry name" value="39S RIBOSOMAL PROTEIN L28, MITOCHONDRIAL"/>
    <property type="match status" value="1"/>
</dbReference>
<sequence>MSFRAREMYKKVHRVGGEGKLPADLMKTVKAMLPDRKVVMGRAKYGIFVGRHIRFGNKISEDGCNTRRLFSYIHDSHIRVKVTTHALRCIDKADGIDEYLLKIPYNKMDTEMGMGFDEDRAAKRDFRREARRALAKQRQLEAGKGQTPEVPDRKEEVSYAAAKV</sequence>
<protein>
    <submittedName>
        <fullName evidence="5">Uncharacterized protein</fullName>
    </submittedName>
</protein>
<accession>A0A835AQ09</accession>
<evidence type="ECO:0000313" key="5">
    <source>
        <dbReference type="EMBL" id="KAF8669174.1"/>
    </source>
</evidence>
<dbReference type="InterPro" id="IPR037147">
    <property type="entry name" value="Ribosomal_bL28_sf"/>
</dbReference>
<dbReference type="SUPFAM" id="SSF143800">
    <property type="entry name" value="L28p-like"/>
    <property type="match status" value="1"/>
</dbReference>
<name>A0A835AQ09_9POAL</name>
<keyword evidence="3" id="KW-0687">Ribonucleoprotein</keyword>
<keyword evidence="2" id="KW-0689">Ribosomal protein</keyword>
<feature type="region of interest" description="Disordered" evidence="4">
    <location>
        <begin position="135"/>
        <end position="164"/>
    </location>
</feature>
<comment type="caution">
    <text evidence="5">The sequence shown here is derived from an EMBL/GenBank/DDBJ whole genome shotgun (WGS) entry which is preliminary data.</text>
</comment>
<dbReference type="GO" id="GO:0005762">
    <property type="term" value="C:mitochondrial large ribosomal subunit"/>
    <property type="evidence" value="ECO:0007669"/>
    <property type="project" value="TreeGrafter"/>
</dbReference>
<dbReference type="Gene3D" id="2.30.170.40">
    <property type="entry name" value="Ribosomal protein L28/L24"/>
    <property type="match status" value="1"/>
</dbReference>
<comment type="similarity">
    <text evidence="1">Belongs to the bacterial ribosomal protein bL28 family.</text>
</comment>
<evidence type="ECO:0000256" key="3">
    <source>
        <dbReference type="ARBA" id="ARBA00023274"/>
    </source>
</evidence>
<dbReference type="Proteomes" id="UP000636709">
    <property type="component" value="Unassembled WGS sequence"/>
</dbReference>
<dbReference type="AlphaFoldDB" id="A0A835AQ09"/>
<evidence type="ECO:0000313" key="6">
    <source>
        <dbReference type="Proteomes" id="UP000636709"/>
    </source>
</evidence>
<evidence type="ECO:0000256" key="1">
    <source>
        <dbReference type="ARBA" id="ARBA00008760"/>
    </source>
</evidence>
<evidence type="ECO:0000256" key="4">
    <source>
        <dbReference type="SAM" id="MobiDB-lite"/>
    </source>
</evidence>
<dbReference type="InterPro" id="IPR026569">
    <property type="entry name" value="Ribosomal_bL28"/>
</dbReference>
<reference evidence="5" key="1">
    <citation type="submission" date="2020-07" db="EMBL/GenBank/DDBJ databases">
        <title>Genome sequence and genetic diversity analysis of an under-domesticated orphan crop, white fonio (Digitaria exilis).</title>
        <authorList>
            <person name="Bennetzen J.L."/>
            <person name="Chen S."/>
            <person name="Ma X."/>
            <person name="Wang X."/>
            <person name="Yssel A.E.J."/>
            <person name="Chaluvadi S.R."/>
            <person name="Johnson M."/>
            <person name="Gangashetty P."/>
            <person name="Hamidou F."/>
            <person name="Sanogo M.D."/>
            <person name="Zwaenepoel A."/>
            <person name="Wallace J."/>
            <person name="Van De Peer Y."/>
            <person name="Van Deynze A."/>
        </authorList>
    </citation>
    <scope>NUCLEOTIDE SEQUENCE</scope>
    <source>
        <tissue evidence="5">Leaves</tissue>
    </source>
</reference>
<organism evidence="5 6">
    <name type="scientific">Digitaria exilis</name>
    <dbReference type="NCBI Taxonomy" id="1010633"/>
    <lineage>
        <taxon>Eukaryota</taxon>
        <taxon>Viridiplantae</taxon>
        <taxon>Streptophyta</taxon>
        <taxon>Embryophyta</taxon>
        <taxon>Tracheophyta</taxon>
        <taxon>Spermatophyta</taxon>
        <taxon>Magnoliopsida</taxon>
        <taxon>Liliopsida</taxon>
        <taxon>Poales</taxon>
        <taxon>Poaceae</taxon>
        <taxon>PACMAD clade</taxon>
        <taxon>Panicoideae</taxon>
        <taxon>Panicodae</taxon>
        <taxon>Paniceae</taxon>
        <taxon>Anthephorinae</taxon>
        <taxon>Digitaria</taxon>
    </lineage>
</organism>
<proteinExistence type="inferred from homology"/>
<gene>
    <name evidence="5" type="ORF">HU200_051501</name>
</gene>
<dbReference type="OrthoDB" id="361870at2759"/>
<dbReference type="GO" id="GO:0003735">
    <property type="term" value="F:structural constituent of ribosome"/>
    <property type="evidence" value="ECO:0007669"/>
    <property type="project" value="InterPro"/>
</dbReference>
<dbReference type="PANTHER" id="PTHR13528:SF2">
    <property type="entry name" value="LARGE RIBOSOMAL SUBUNIT PROTEIN BL28M"/>
    <property type="match status" value="1"/>
</dbReference>